<keyword evidence="8" id="KW-0732">Signal</keyword>
<dbReference type="GO" id="GO:0009486">
    <property type="term" value="F:cytochrome bo3 ubiquinol oxidase activity"/>
    <property type="evidence" value="ECO:0007669"/>
    <property type="project" value="InterPro"/>
</dbReference>
<dbReference type="GO" id="GO:0005886">
    <property type="term" value="C:plasma membrane"/>
    <property type="evidence" value="ECO:0007669"/>
    <property type="project" value="UniProtKB-SubCell"/>
</dbReference>
<evidence type="ECO:0000256" key="10">
    <source>
        <dbReference type="ARBA" id="ARBA00022989"/>
    </source>
</evidence>
<dbReference type="Pfam" id="PF06481">
    <property type="entry name" value="COX_ARM"/>
    <property type="match status" value="1"/>
</dbReference>
<dbReference type="InterPro" id="IPR011759">
    <property type="entry name" value="Cyt_c_oxidase_su2_TM_dom"/>
</dbReference>
<evidence type="ECO:0000259" key="17">
    <source>
        <dbReference type="PROSITE" id="PS50857"/>
    </source>
</evidence>
<dbReference type="PROSITE" id="PS50857">
    <property type="entry name" value="COX2_CUA"/>
    <property type="match status" value="1"/>
</dbReference>
<evidence type="ECO:0000256" key="4">
    <source>
        <dbReference type="ARBA" id="ARBA00022448"/>
    </source>
</evidence>
<dbReference type="PANTHER" id="PTHR22888">
    <property type="entry name" value="CYTOCHROME C OXIDASE, SUBUNIT II"/>
    <property type="match status" value="1"/>
</dbReference>
<dbReference type="GO" id="GO:0004129">
    <property type="term" value="F:cytochrome-c oxidase activity"/>
    <property type="evidence" value="ECO:0007669"/>
    <property type="project" value="InterPro"/>
</dbReference>
<organism evidence="19 20">
    <name type="scientific">Pandoraea iniqua</name>
    <dbReference type="NCBI Taxonomy" id="2508288"/>
    <lineage>
        <taxon>Bacteria</taxon>
        <taxon>Pseudomonadati</taxon>
        <taxon>Pseudomonadota</taxon>
        <taxon>Betaproteobacteria</taxon>
        <taxon>Burkholderiales</taxon>
        <taxon>Burkholderiaceae</taxon>
        <taxon>Pandoraea</taxon>
    </lineage>
</organism>
<dbReference type="GO" id="GO:0042773">
    <property type="term" value="P:ATP synthesis coupled electron transport"/>
    <property type="evidence" value="ECO:0007669"/>
    <property type="project" value="TreeGrafter"/>
</dbReference>
<evidence type="ECO:0000313" key="19">
    <source>
        <dbReference type="EMBL" id="VVE23384.1"/>
    </source>
</evidence>
<feature type="domain" description="Cytochrome oxidase subunit II copper A binding" evidence="17">
    <location>
        <begin position="137"/>
        <end position="249"/>
    </location>
</feature>
<evidence type="ECO:0000256" key="16">
    <source>
        <dbReference type="SAM" id="Phobius"/>
    </source>
</evidence>
<name>A0A5E4WIH2_9BURK</name>
<evidence type="ECO:0000256" key="6">
    <source>
        <dbReference type="ARBA" id="ARBA00022660"/>
    </source>
</evidence>
<evidence type="ECO:0000256" key="15">
    <source>
        <dbReference type="ARBA" id="ARBA00030198"/>
    </source>
</evidence>
<dbReference type="GO" id="GO:0042597">
    <property type="term" value="C:periplasmic space"/>
    <property type="evidence" value="ECO:0007669"/>
    <property type="project" value="UniProtKB-SubCell"/>
</dbReference>
<dbReference type="InterPro" id="IPR008972">
    <property type="entry name" value="Cupredoxin"/>
</dbReference>
<sequence>MLCRSLANSTLSCDMKKHRNPRLLRLLALCSPLLLAGCDMALLNPKGQVGEETKSLILTATWLMLIVVIPVIVMTLWFAWKYRATNKSARYEPNWSHSTAIEVVVWLVPIIIIAILARITWVSTHELDPYKPLQSDVKPITVEVVSLNYKWLFIYPEQGIATINELAVPVDTPVNFKITSESIMNSFFIPELGSQIYSMAGMETKLHLIANHVGTFDGISANYSGGGFSGMRFKTLAMTDNDFQQWVTKVRESKKVLDKSTYASTLAPMSENTPVTYYSSVDANMFQSILHAPMAAGMAQQHEGHAAGHDAHEGMDMKGMDMKMEMKGAGTDAVAAPAAAANVQNGQPMTMAMDAGTPHAMHAMQATGTAAHAHKE</sequence>
<dbReference type="Proteomes" id="UP000333828">
    <property type="component" value="Unassembled WGS sequence"/>
</dbReference>
<keyword evidence="9" id="KW-0249">Electron transport</keyword>
<evidence type="ECO:0000256" key="12">
    <source>
        <dbReference type="ARBA" id="ARBA00023136"/>
    </source>
</evidence>
<comment type="subcellular location">
    <subcellularLocation>
        <location evidence="2">Cell membrane</location>
        <topology evidence="2">Multi-pass membrane protein</topology>
    </subcellularLocation>
    <subcellularLocation>
        <location evidence="1">Periplasm</location>
    </subcellularLocation>
</comment>
<evidence type="ECO:0000256" key="11">
    <source>
        <dbReference type="ARBA" id="ARBA00023002"/>
    </source>
</evidence>
<dbReference type="CDD" id="cd04212">
    <property type="entry name" value="CuRO_UO_II"/>
    <property type="match status" value="1"/>
</dbReference>
<dbReference type="Gene3D" id="1.10.287.90">
    <property type="match status" value="1"/>
</dbReference>
<keyword evidence="6" id="KW-0679">Respiratory chain</keyword>
<accession>A0A5E4WIH2</accession>
<evidence type="ECO:0000256" key="2">
    <source>
        <dbReference type="ARBA" id="ARBA00004651"/>
    </source>
</evidence>
<keyword evidence="5" id="KW-1003">Cell membrane</keyword>
<evidence type="ECO:0000256" key="5">
    <source>
        <dbReference type="ARBA" id="ARBA00022475"/>
    </source>
</evidence>
<reference evidence="19 20" key="1">
    <citation type="submission" date="2019-08" db="EMBL/GenBank/DDBJ databases">
        <authorList>
            <person name="Peeters C."/>
        </authorList>
    </citation>
    <scope>NUCLEOTIDE SEQUENCE [LARGE SCALE GENOMIC DNA]</scope>
    <source>
        <strain evidence="19 20">LMG 31115</strain>
    </source>
</reference>
<dbReference type="PROSITE" id="PS50999">
    <property type="entry name" value="COX2_TM"/>
    <property type="match status" value="1"/>
</dbReference>
<evidence type="ECO:0000256" key="14">
    <source>
        <dbReference type="ARBA" id="ARBA00023288"/>
    </source>
</evidence>
<keyword evidence="13" id="KW-0564">Palmitate</keyword>
<dbReference type="SUPFAM" id="SSF49503">
    <property type="entry name" value="Cupredoxins"/>
    <property type="match status" value="1"/>
</dbReference>
<keyword evidence="7 16" id="KW-0812">Transmembrane</keyword>
<dbReference type="InterPro" id="IPR002429">
    <property type="entry name" value="CcO_II-like_C"/>
</dbReference>
<dbReference type="PANTHER" id="PTHR22888:SF18">
    <property type="entry name" value="CYTOCHROME BO(3) UBIQUINOL OXIDASE SUBUNIT 2"/>
    <property type="match status" value="1"/>
</dbReference>
<dbReference type="Gene3D" id="2.60.40.420">
    <property type="entry name" value="Cupredoxins - blue copper proteins"/>
    <property type="match status" value="1"/>
</dbReference>
<gene>
    <name evidence="19" type="primary">cyoA_3</name>
    <name evidence="19" type="ORF">PIN31115_03259</name>
</gene>
<evidence type="ECO:0000259" key="18">
    <source>
        <dbReference type="PROSITE" id="PS50999"/>
    </source>
</evidence>
<feature type="transmembrane region" description="Helical" evidence="16">
    <location>
        <begin position="55"/>
        <end position="80"/>
    </location>
</feature>
<dbReference type="InterPro" id="IPR034227">
    <property type="entry name" value="CuRO_UO_II"/>
</dbReference>
<protein>
    <recommendedName>
        <fullName evidence="15">Ubiquinol oxidase polypeptide II</fullName>
    </recommendedName>
</protein>
<feature type="transmembrane region" description="Helical" evidence="16">
    <location>
        <begin position="23"/>
        <end position="43"/>
    </location>
</feature>
<keyword evidence="4" id="KW-0813">Transport</keyword>
<dbReference type="GO" id="GO:0016682">
    <property type="term" value="F:oxidoreductase activity, acting on diphenols and related substances as donors, oxygen as acceptor"/>
    <property type="evidence" value="ECO:0007669"/>
    <property type="project" value="InterPro"/>
</dbReference>
<keyword evidence="10 16" id="KW-1133">Transmembrane helix</keyword>
<keyword evidence="14" id="KW-0449">Lipoprotein</keyword>
<dbReference type="InterPro" id="IPR045187">
    <property type="entry name" value="CcO_II"/>
</dbReference>
<evidence type="ECO:0000256" key="3">
    <source>
        <dbReference type="ARBA" id="ARBA00007866"/>
    </source>
</evidence>
<dbReference type="EMBL" id="CABPSI010000003">
    <property type="protein sequence ID" value="VVE23384.1"/>
    <property type="molecule type" value="Genomic_DNA"/>
</dbReference>
<dbReference type="Pfam" id="PF00116">
    <property type="entry name" value="COX2"/>
    <property type="match status" value="1"/>
</dbReference>
<dbReference type="GO" id="GO:0005507">
    <property type="term" value="F:copper ion binding"/>
    <property type="evidence" value="ECO:0007669"/>
    <property type="project" value="InterPro"/>
</dbReference>
<feature type="transmembrane region" description="Helical" evidence="16">
    <location>
        <begin position="100"/>
        <end position="121"/>
    </location>
</feature>
<comment type="similarity">
    <text evidence="3">Belongs to the cytochrome c oxidase subunit 2 family.</text>
</comment>
<keyword evidence="11" id="KW-0560">Oxidoreductase</keyword>
<evidence type="ECO:0000313" key="20">
    <source>
        <dbReference type="Proteomes" id="UP000333828"/>
    </source>
</evidence>
<evidence type="ECO:0000256" key="1">
    <source>
        <dbReference type="ARBA" id="ARBA00004418"/>
    </source>
</evidence>
<dbReference type="InterPro" id="IPR010514">
    <property type="entry name" value="COX_ARM"/>
</dbReference>
<evidence type="ECO:0000256" key="13">
    <source>
        <dbReference type="ARBA" id="ARBA00023139"/>
    </source>
</evidence>
<evidence type="ECO:0000256" key="9">
    <source>
        <dbReference type="ARBA" id="ARBA00022982"/>
    </source>
</evidence>
<dbReference type="InterPro" id="IPR036257">
    <property type="entry name" value="Cyt_c_oxidase_su2_TM_sf"/>
</dbReference>
<dbReference type="NCBIfam" id="TIGR01433">
    <property type="entry name" value="CyoA"/>
    <property type="match status" value="1"/>
</dbReference>
<feature type="domain" description="Cytochrome oxidase subunit II transmembrane region profile" evidence="18">
    <location>
        <begin position="34"/>
        <end position="131"/>
    </location>
</feature>
<dbReference type="SUPFAM" id="SSF81464">
    <property type="entry name" value="Cytochrome c oxidase subunit II-like, transmembrane region"/>
    <property type="match status" value="1"/>
</dbReference>
<evidence type="ECO:0000256" key="8">
    <source>
        <dbReference type="ARBA" id="ARBA00022729"/>
    </source>
</evidence>
<proteinExistence type="inferred from homology"/>
<keyword evidence="20" id="KW-1185">Reference proteome</keyword>
<dbReference type="InterPro" id="IPR006333">
    <property type="entry name" value="Cyt_o_ubiquinol_oxidase_su2"/>
</dbReference>
<evidence type="ECO:0000256" key="7">
    <source>
        <dbReference type="ARBA" id="ARBA00022692"/>
    </source>
</evidence>
<keyword evidence="12 16" id="KW-0472">Membrane</keyword>
<dbReference type="AlphaFoldDB" id="A0A5E4WIH2"/>